<sequence>MPGRLLLVIGSNWGARPALSFLPDAARDLHDQLLHPEPGQCTPAPAGSLVLDPTADELDQAVNDAFAAASAHEATLVLAFTGHGVTSGGDYYPLAADSPEEPDSRTAFLLGQRIKELLRKHPGVDGLILLLDTCESGRAAEAAGRSWIELLTRAERRFELLTATGQGPVEWLFAVPLAEQAVGPQRPDMSSAEWLTAVNNARSSLLTGLNVGAGIATAGLAFLRYSLDRQKQRLDEDKHVVSQFDSAWSRLGSDDPAVRANAVRTLARLMTDFERDRPSVIRSICDLLRQRATGTTEGTRPDADIVAAVDALRERPDNGQKDPLDLAGVKLAGADLTGANLREAIWDEGTVLWRAKLTSADLTGATLALVDLRDAVLNSAKLENAVLDGAKLPNARLADAIATGASFAGEADLRGADLSRADFRNANLSRARLRGATLDRTDLTGADLTETDLTGTDLSTALGLTTAALKNAAVDMSTILPPELRGRL</sequence>
<proteinExistence type="predicted"/>
<reference evidence="3" key="1">
    <citation type="journal article" date="2019" name="Int. J. Syst. Evol. Microbiol.">
        <title>The Global Catalogue of Microorganisms (GCM) 10K type strain sequencing project: providing services to taxonomists for standard genome sequencing and annotation.</title>
        <authorList>
            <consortium name="The Broad Institute Genomics Platform"/>
            <consortium name="The Broad Institute Genome Sequencing Center for Infectious Disease"/>
            <person name="Wu L."/>
            <person name="Ma J."/>
        </authorList>
    </citation>
    <scope>NUCLEOTIDE SEQUENCE [LARGE SCALE GENOMIC DNA]</scope>
    <source>
        <strain evidence="3">CGMCC 4.7641</strain>
    </source>
</reference>
<dbReference type="Gene3D" id="2.160.20.80">
    <property type="entry name" value="E3 ubiquitin-protein ligase SopA"/>
    <property type="match status" value="2"/>
</dbReference>
<comment type="caution">
    <text evidence="2">The sequence shown here is derived from an EMBL/GenBank/DDBJ whole genome shotgun (WGS) entry which is preliminary data.</text>
</comment>
<dbReference type="InterPro" id="IPR001646">
    <property type="entry name" value="5peptide_repeat"/>
</dbReference>
<dbReference type="RefSeq" id="WP_378314292.1">
    <property type="nucleotide sequence ID" value="NZ_JBHUKS010000041.1"/>
</dbReference>
<evidence type="ECO:0000259" key="1">
    <source>
        <dbReference type="Pfam" id="PF00656"/>
    </source>
</evidence>
<gene>
    <name evidence="2" type="ORF">ACFSVL_45690</name>
</gene>
<dbReference type="Pfam" id="PF00805">
    <property type="entry name" value="Pentapeptide"/>
    <property type="match status" value="3"/>
</dbReference>
<keyword evidence="3" id="KW-1185">Reference proteome</keyword>
<organism evidence="2 3">
    <name type="scientific">Amycolatopsis silviterrae</name>
    <dbReference type="NCBI Taxonomy" id="1656914"/>
    <lineage>
        <taxon>Bacteria</taxon>
        <taxon>Bacillati</taxon>
        <taxon>Actinomycetota</taxon>
        <taxon>Actinomycetes</taxon>
        <taxon>Pseudonocardiales</taxon>
        <taxon>Pseudonocardiaceae</taxon>
        <taxon>Amycolatopsis</taxon>
    </lineage>
</organism>
<accession>A0ABW5HNP0</accession>
<dbReference type="Gene3D" id="3.40.50.1460">
    <property type="match status" value="1"/>
</dbReference>
<dbReference type="InterPro" id="IPR011600">
    <property type="entry name" value="Pept_C14_caspase"/>
</dbReference>
<dbReference type="Proteomes" id="UP001597483">
    <property type="component" value="Unassembled WGS sequence"/>
</dbReference>
<dbReference type="PANTHER" id="PTHR14136">
    <property type="entry name" value="BTB_POZ DOMAIN-CONTAINING PROTEIN KCTD9"/>
    <property type="match status" value="1"/>
</dbReference>
<name>A0ABW5HNP0_9PSEU</name>
<dbReference type="Pfam" id="PF00656">
    <property type="entry name" value="Peptidase_C14"/>
    <property type="match status" value="1"/>
</dbReference>
<evidence type="ECO:0000313" key="2">
    <source>
        <dbReference type="EMBL" id="MFD2474772.1"/>
    </source>
</evidence>
<dbReference type="PANTHER" id="PTHR14136:SF17">
    <property type="entry name" value="BTB_POZ DOMAIN-CONTAINING PROTEIN KCTD9"/>
    <property type="match status" value="1"/>
</dbReference>
<dbReference type="InterPro" id="IPR051082">
    <property type="entry name" value="Pentapeptide-BTB/POZ_domain"/>
</dbReference>
<feature type="domain" description="Peptidase C14 caspase" evidence="1">
    <location>
        <begin position="51"/>
        <end position="137"/>
    </location>
</feature>
<dbReference type="EMBL" id="JBHUKS010000041">
    <property type="protein sequence ID" value="MFD2474772.1"/>
    <property type="molecule type" value="Genomic_DNA"/>
</dbReference>
<dbReference type="SUPFAM" id="SSF141571">
    <property type="entry name" value="Pentapeptide repeat-like"/>
    <property type="match status" value="1"/>
</dbReference>
<protein>
    <submittedName>
        <fullName evidence="2">Pentapeptide repeat-containing protein</fullName>
    </submittedName>
</protein>
<evidence type="ECO:0000313" key="3">
    <source>
        <dbReference type="Proteomes" id="UP001597483"/>
    </source>
</evidence>